<evidence type="ECO:0000256" key="4">
    <source>
        <dbReference type="ARBA" id="ARBA00022499"/>
    </source>
</evidence>
<keyword evidence="6" id="KW-0833">Ubl conjugation pathway</keyword>
<dbReference type="SMART" id="SM00182">
    <property type="entry name" value="CULLIN"/>
    <property type="match status" value="1"/>
</dbReference>
<dbReference type="InterPro" id="IPR016158">
    <property type="entry name" value="Cullin_homology"/>
</dbReference>
<evidence type="ECO:0000256" key="1">
    <source>
        <dbReference type="ARBA" id="ARBA00004123"/>
    </source>
</evidence>
<dbReference type="Proteomes" id="UP000719412">
    <property type="component" value="Unassembled WGS sequence"/>
</dbReference>
<dbReference type="Pfam" id="PF00888">
    <property type="entry name" value="Cullin"/>
    <property type="match status" value="1"/>
</dbReference>
<feature type="domain" description="Cullin family profile" evidence="14">
    <location>
        <begin position="488"/>
        <end position="718"/>
    </location>
</feature>
<dbReference type="PANTHER" id="PTHR11932">
    <property type="entry name" value="CULLIN"/>
    <property type="match status" value="1"/>
</dbReference>
<dbReference type="GO" id="GO:0031981">
    <property type="term" value="C:nuclear lumen"/>
    <property type="evidence" value="ECO:0007669"/>
    <property type="project" value="UniProtKB-ARBA"/>
</dbReference>
<dbReference type="FunFam" id="1.10.10.10:FF:000014">
    <property type="entry name" value="Cullin 1"/>
    <property type="match status" value="1"/>
</dbReference>
<sequence length="843" mass="96656">MVACEVHAGQRTNATGDVRPAAGGQRAQRGDGGPAPGGPHWNGWLRGDVFTSAGAFVCLAMRPEGRWRLPAPPSTRFLRRDVSKCDIFFSHNTKSRHSSTMSLKPRRVDFNVTWGAIRDTITGVITLDHVPRPVWNDRFSDVYSLCVAHPEPMADRLYAETKQYLIDHVSKLLVQVQEDGEMNLVKSYYHYWSQYSVGSQYLHSLYLYLNQQHIRTQKMSDAEIIYGSSDSSAGEQMEIGELALEVWQSGMIAPLGPRLVKLLLEALSEDRAQRTCSIPIEAVRGTILSFVEVQGYKKKGQLQLYQETFEEPFLKESGEHFKRNAAKLLEEKNVSLYMEKVKAKIEEELLRARRFLHPSSLSKVSKRCETHMVEEHLQFLYSECTAMVQGERKKDLSNMYDLLKSVHNAMAVLVDTVLDHIKTQGLAAVGNIDAENIHITFVENMLSVYKKYKLLIQEVFKSDQNFMGALDKACSSVINHKFGKPVSKSPEFLAKYCDALLRKSSKGISDSEVDEKLAESITIFKYIDDKDVFQKFYSRMLAKRLIHQQTQSMDAEESMINRLKQACGYEFTSKLHRMFTDMSVSADLNNKFNAFLKLDNIDLGINFSIYVLQAGAWPLGQTGTTPFTYPRQLEKSVQMFENFYHNRFNGRKLTWLHNLCQAELKLGHLKKSYLVTMQTFQMATLLLFEHTDSLTYREIRESLQLTNEQYHRYAASLVDCKLLLSDSTDLKPETVLRLNMEYNNKRTKFRINAAVQKESPQEVEQTMNSVEEDRKMYLQAAIVRIMKSRKILKHNALIQEVYAQSKVSFAPSVQLIKKCIESLIDKQYIERTPHSSEEYSYVA</sequence>
<dbReference type="GO" id="GO:0031462">
    <property type="term" value="C:Cul2-RING ubiquitin ligase complex"/>
    <property type="evidence" value="ECO:0007669"/>
    <property type="project" value="UniProtKB-ARBA"/>
</dbReference>
<comment type="caution">
    <text evidence="15">The sequence shown here is derived from an EMBL/GenBank/DDBJ whole genome shotgun (WGS) entry which is preliminary data.</text>
</comment>
<keyword evidence="5" id="KW-0597">Phosphoprotein</keyword>
<keyword evidence="7" id="KW-0832">Ubl conjugation</keyword>
<accession>A0A8J6LFQ1</accession>
<dbReference type="InterPro" id="IPR036388">
    <property type="entry name" value="WH-like_DNA-bd_sf"/>
</dbReference>
<evidence type="ECO:0000256" key="3">
    <source>
        <dbReference type="ARBA" id="ARBA00006019"/>
    </source>
</evidence>
<dbReference type="GO" id="GO:0006511">
    <property type="term" value="P:ubiquitin-dependent protein catabolic process"/>
    <property type="evidence" value="ECO:0007669"/>
    <property type="project" value="InterPro"/>
</dbReference>
<evidence type="ECO:0000313" key="15">
    <source>
        <dbReference type="EMBL" id="KAH0817478.1"/>
    </source>
</evidence>
<dbReference type="AlphaFoldDB" id="A0A8J6LFQ1"/>
<comment type="pathway">
    <text evidence="2">Protein modification; protein ubiquitination.</text>
</comment>
<dbReference type="PROSITE" id="PS01256">
    <property type="entry name" value="CULLIN_1"/>
    <property type="match status" value="1"/>
</dbReference>
<dbReference type="EMBL" id="JABDTM020019397">
    <property type="protein sequence ID" value="KAH0817478.1"/>
    <property type="molecule type" value="Genomic_DNA"/>
</dbReference>
<keyword evidence="9" id="KW-0539">Nucleus</keyword>
<evidence type="ECO:0000256" key="5">
    <source>
        <dbReference type="ARBA" id="ARBA00022553"/>
    </source>
</evidence>
<reference evidence="15" key="2">
    <citation type="submission" date="2021-08" db="EMBL/GenBank/DDBJ databases">
        <authorList>
            <person name="Eriksson T."/>
        </authorList>
    </citation>
    <scope>NUCLEOTIDE SEQUENCE</scope>
    <source>
        <strain evidence="15">Stoneville</strain>
        <tissue evidence="15">Whole head</tissue>
    </source>
</reference>
<dbReference type="GO" id="GO:0031625">
    <property type="term" value="F:ubiquitin protein ligase binding"/>
    <property type="evidence" value="ECO:0007669"/>
    <property type="project" value="InterPro"/>
</dbReference>
<comment type="subcellular location">
    <subcellularLocation>
        <location evidence="1">Nucleus</location>
    </subcellularLocation>
</comment>
<dbReference type="InterPro" id="IPR036317">
    <property type="entry name" value="Cullin_homology_sf"/>
</dbReference>
<dbReference type="InterPro" id="IPR019559">
    <property type="entry name" value="Cullin_neddylation_domain"/>
</dbReference>
<evidence type="ECO:0000256" key="9">
    <source>
        <dbReference type="ARBA" id="ARBA00023242"/>
    </source>
</evidence>
<dbReference type="Gene3D" id="4.10.1030.10">
    <property type="entry name" value="Ring Box Chain A, domain 5"/>
    <property type="match status" value="1"/>
</dbReference>
<keyword evidence="4" id="KW-1017">Isopeptide bond</keyword>
<dbReference type="InterPro" id="IPR059120">
    <property type="entry name" value="Cullin-like_AB"/>
</dbReference>
<evidence type="ECO:0000259" key="14">
    <source>
        <dbReference type="PROSITE" id="PS50069"/>
    </source>
</evidence>
<evidence type="ECO:0000313" key="16">
    <source>
        <dbReference type="Proteomes" id="UP000719412"/>
    </source>
</evidence>
<dbReference type="PROSITE" id="PS50069">
    <property type="entry name" value="CULLIN_2"/>
    <property type="match status" value="1"/>
</dbReference>
<evidence type="ECO:0000256" key="6">
    <source>
        <dbReference type="ARBA" id="ARBA00022786"/>
    </source>
</evidence>
<evidence type="ECO:0000256" key="2">
    <source>
        <dbReference type="ARBA" id="ARBA00004906"/>
    </source>
</evidence>
<dbReference type="FunFam" id="1.20.1310.10:FF:000022">
    <property type="entry name" value="Cullin-2 isoform 2"/>
    <property type="match status" value="1"/>
</dbReference>
<gene>
    <name evidence="15" type="ORF">GEV33_005312</name>
</gene>
<dbReference type="InterPro" id="IPR045093">
    <property type="entry name" value="Cullin"/>
</dbReference>
<evidence type="ECO:0000256" key="8">
    <source>
        <dbReference type="ARBA" id="ARBA00022990"/>
    </source>
</evidence>
<keyword evidence="8" id="KW-0007">Acetylation</keyword>
<dbReference type="Pfam" id="PF10557">
    <property type="entry name" value="Cullin_Nedd8"/>
    <property type="match status" value="1"/>
</dbReference>
<evidence type="ECO:0000256" key="10">
    <source>
        <dbReference type="ARBA" id="ARBA00069610"/>
    </source>
</evidence>
<proteinExistence type="inferred from homology"/>
<comment type="similarity">
    <text evidence="3 11 12">Belongs to the cullin family.</text>
</comment>
<dbReference type="Gene3D" id="1.20.1310.10">
    <property type="entry name" value="Cullin Repeats"/>
    <property type="match status" value="4"/>
</dbReference>
<dbReference type="InterPro" id="IPR001373">
    <property type="entry name" value="Cullin_N"/>
</dbReference>
<dbReference type="SUPFAM" id="SSF46785">
    <property type="entry name" value="Winged helix' DNA-binding domain"/>
    <property type="match status" value="1"/>
</dbReference>
<protein>
    <recommendedName>
        <fullName evidence="10">Cullin-2</fullName>
    </recommendedName>
</protein>
<evidence type="ECO:0000256" key="7">
    <source>
        <dbReference type="ARBA" id="ARBA00022843"/>
    </source>
</evidence>
<dbReference type="InterPro" id="IPR036390">
    <property type="entry name" value="WH_DNA-bd_sf"/>
</dbReference>
<dbReference type="Pfam" id="PF26557">
    <property type="entry name" value="Cullin_AB"/>
    <property type="match status" value="1"/>
</dbReference>
<dbReference type="Gene3D" id="1.10.10.10">
    <property type="entry name" value="Winged helix-like DNA-binding domain superfamily/Winged helix DNA-binding domain"/>
    <property type="match status" value="2"/>
</dbReference>
<evidence type="ECO:0000256" key="11">
    <source>
        <dbReference type="PROSITE-ProRule" id="PRU00330"/>
    </source>
</evidence>
<evidence type="ECO:0000256" key="12">
    <source>
        <dbReference type="RuleBase" id="RU003829"/>
    </source>
</evidence>
<keyword evidence="16" id="KW-1185">Reference proteome</keyword>
<reference evidence="15" key="1">
    <citation type="journal article" date="2020" name="J Insects Food Feed">
        <title>The yellow mealworm (Tenebrio molitor) genome: a resource for the emerging insects as food and feed industry.</title>
        <authorList>
            <person name="Eriksson T."/>
            <person name="Andere A."/>
            <person name="Kelstrup H."/>
            <person name="Emery V."/>
            <person name="Picard C."/>
        </authorList>
    </citation>
    <scope>NUCLEOTIDE SEQUENCE</scope>
    <source>
        <strain evidence="15">Stoneville</strain>
        <tissue evidence="15">Whole head</tissue>
    </source>
</reference>
<name>A0A8J6LFQ1_TENMO</name>
<dbReference type="SMART" id="SM00884">
    <property type="entry name" value="Cullin_Nedd8"/>
    <property type="match status" value="1"/>
</dbReference>
<evidence type="ECO:0000256" key="13">
    <source>
        <dbReference type="SAM" id="MobiDB-lite"/>
    </source>
</evidence>
<dbReference type="SUPFAM" id="SSF75632">
    <property type="entry name" value="Cullin homology domain"/>
    <property type="match status" value="1"/>
</dbReference>
<dbReference type="InterPro" id="IPR016159">
    <property type="entry name" value="Cullin_repeat-like_dom_sf"/>
</dbReference>
<dbReference type="SUPFAM" id="SSF74788">
    <property type="entry name" value="Cullin repeat-like"/>
    <property type="match status" value="1"/>
</dbReference>
<feature type="region of interest" description="Disordered" evidence="13">
    <location>
        <begin position="1"/>
        <end position="41"/>
    </location>
</feature>
<dbReference type="InterPro" id="IPR016157">
    <property type="entry name" value="Cullin_CS"/>
</dbReference>
<organism evidence="15 16">
    <name type="scientific">Tenebrio molitor</name>
    <name type="common">Yellow mealworm beetle</name>
    <dbReference type="NCBI Taxonomy" id="7067"/>
    <lineage>
        <taxon>Eukaryota</taxon>
        <taxon>Metazoa</taxon>
        <taxon>Ecdysozoa</taxon>
        <taxon>Arthropoda</taxon>
        <taxon>Hexapoda</taxon>
        <taxon>Insecta</taxon>
        <taxon>Pterygota</taxon>
        <taxon>Neoptera</taxon>
        <taxon>Endopterygota</taxon>
        <taxon>Coleoptera</taxon>
        <taxon>Polyphaga</taxon>
        <taxon>Cucujiformia</taxon>
        <taxon>Tenebrionidae</taxon>
        <taxon>Tenebrio</taxon>
    </lineage>
</organism>
<dbReference type="FunFam" id="1.20.1310.10:FF:000012">
    <property type="entry name" value="Cullin 2"/>
    <property type="match status" value="1"/>
</dbReference>
<dbReference type="FunFam" id="1.20.1310.10:FF:000016">
    <property type="entry name" value="Cullin 2"/>
    <property type="match status" value="1"/>
</dbReference>